<keyword evidence="2 5" id="KW-0378">Hydrolase</keyword>
<evidence type="ECO:0000313" key="6">
    <source>
        <dbReference type="Proteomes" id="UP001364156"/>
    </source>
</evidence>
<dbReference type="InterPro" id="IPR003140">
    <property type="entry name" value="PLipase/COase/thioEstase"/>
</dbReference>
<dbReference type="PANTHER" id="PTHR43037">
    <property type="entry name" value="UNNAMED PRODUCT-RELATED"/>
    <property type="match status" value="1"/>
</dbReference>
<protein>
    <submittedName>
        <fullName evidence="5">Alpha/beta fold hydrolase</fullName>
    </submittedName>
</protein>
<reference evidence="5 6" key="1">
    <citation type="submission" date="2023-10" db="EMBL/GenBank/DDBJ databases">
        <title>Roseovarius strain S88 nov., isolated from a marine algae.</title>
        <authorList>
            <person name="Lee M.W."/>
            <person name="Lee J.K."/>
            <person name="Kim J.M."/>
            <person name="Choi D.G."/>
            <person name="Baek J.H."/>
            <person name="Bayburt H."/>
            <person name="Jung J.J."/>
            <person name="Han D.M."/>
            <person name="Jeon C.O."/>
        </authorList>
    </citation>
    <scope>NUCLEOTIDE SEQUENCE [LARGE SCALE GENOMIC DNA]</scope>
    <source>
        <strain evidence="5 6">S88</strain>
    </source>
</reference>
<evidence type="ECO:0000313" key="5">
    <source>
        <dbReference type="EMBL" id="WWR46334.1"/>
    </source>
</evidence>
<dbReference type="PANTHER" id="PTHR43037:SF5">
    <property type="entry name" value="FERULOYL ESTERASE"/>
    <property type="match status" value="1"/>
</dbReference>
<proteinExistence type="predicted"/>
<organism evidence="5 6">
    <name type="scientific">Roseovarius phycicola</name>
    <dbReference type="NCBI Taxonomy" id="3080976"/>
    <lineage>
        <taxon>Bacteria</taxon>
        <taxon>Pseudomonadati</taxon>
        <taxon>Pseudomonadota</taxon>
        <taxon>Alphaproteobacteria</taxon>
        <taxon>Rhodobacterales</taxon>
        <taxon>Roseobacteraceae</taxon>
        <taxon>Roseovarius</taxon>
    </lineage>
</organism>
<dbReference type="Gene3D" id="3.40.50.1820">
    <property type="entry name" value="alpha/beta hydrolase"/>
    <property type="match status" value="1"/>
</dbReference>
<gene>
    <name evidence="5" type="ORF">RZ517_16425</name>
</gene>
<evidence type="ECO:0000256" key="1">
    <source>
        <dbReference type="ARBA" id="ARBA00022729"/>
    </source>
</evidence>
<dbReference type="RefSeq" id="WP_338549196.1">
    <property type="nucleotide sequence ID" value="NZ_CP146069.1"/>
</dbReference>
<dbReference type="GO" id="GO:0016787">
    <property type="term" value="F:hydrolase activity"/>
    <property type="evidence" value="ECO:0007669"/>
    <property type="project" value="UniProtKB-KW"/>
</dbReference>
<keyword evidence="1 3" id="KW-0732">Signal</keyword>
<feature type="domain" description="Phospholipase/carboxylesterase/thioesterase" evidence="4">
    <location>
        <begin position="109"/>
        <end position="213"/>
    </location>
</feature>
<dbReference type="SUPFAM" id="SSF53474">
    <property type="entry name" value="alpha/beta-Hydrolases"/>
    <property type="match status" value="1"/>
</dbReference>
<feature type="chain" id="PRO_5046842689" evidence="3">
    <location>
        <begin position="21"/>
        <end position="266"/>
    </location>
</feature>
<sequence length="266" mass="28426">MKRFIALIFALSLFPLSAHACGADTDCALGDRTYRIQMPDTAGDKPAALIFAHGYKGSARGTMRNKSLAALAERLGVALVAPDAIMDDWSIPNAPGQSTSPDVDEIAYFDALKEALISKHNIDPDRIVVAGFSAGGMMVWNLLCARPDDYAGFIPIAGTFWAPEPTSCDTPAANIIHIHGTSDTIVPLTGRPIAETHQGDVNKTVAMYIANGGYSASDSPDMTPDLSCESWRSEQEATMTKCLHDGGHSFKADHIKAAWKTLMSGN</sequence>
<feature type="signal peptide" evidence="3">
    <location>
        <begin position="1"/>
        <end position="20"/>
    </location>
</feature>
<dbReference type="Pfam" id="PF02230">
    <property type="entry name" value="Abhydrolase_2"/>
    <property type="match status" value="1"/>
</dbReference>
<dbReference type="InterPro" id="IPR029058">
    <property type="entry name" value="AB_hydrolase_fold"/>
</dbReference>
<dbReference type="Proteomes" id="UP001364156">
    <property type="component" value="Chromosome"/>
</dbReference>
<evidence type="ECO:0000256" key="3">
    <source>
        <dbReference type="SAM" id="SignalP"/>
    </source>
</evidence>
<evidence type="ECO:0000256" key="2">
    <source>
        <dbReference type="ARBA" id="ARBA00022801"/>
    </source>
</evidence>
<keyword evidence="6" id="KW-1185">Reference proteome</keyword>
<accession>A0ABZ2HJG0</accession>
<dbReference type="EMBL" id="CP146069">
    <property type="protein sequence ID" value="WWR46334.1"/>
    <property type="molecule type" value="Genomic_DNA"/>
</dbReference>
<dbReference type="InterPro" id="IPR050955">
    <property type="entry name" value="Plant_Biomass_Hydrol_Est"/>
</dbReference>
<evidence type="ECO:0000259" key="4">
    <source>
        <dbReference type="Pfam" id="PF02230"/>
    </source>
</evidence>
<name>A0ABZ2HJG0_9RHOB</name>